<proteinExistence type="predicted"/>
<name>A0A5J6MGX2_9PROT</name>
<dbReference type="OrthoDB" id="9797755at2"/>
<evidence type="ECO:0000313" key="1">
    <source>
        <dbReference type="EMBL" id="QEX15520.1"/>
    </source>
</evidence>
<dbReference type="RefSeq" id="WP_151175962.1">
    <property type="nucleotide sequence ID" value="NZ_CP042906.1"/>
</dbReference>
<dbReference type="AlphaFoldDB" id="A0A5J6MGX2"/>
<dbReference type="SUPFAM" id="SSF53474">
    <property type="entry name" value="alpha/beta-Hydrolases"/>
    <property type="match status" value="1"/>
</dbReference>
<protein>
    <recommendedName>
        <fullName evidence="3">Alpha/beta hydrolase</fullName>
    </recommendedName>
</protein>
<dbReference type="Gene3D" id="3.40.50.1820">
    <property type="entry name" value="alpha/beta hydrolase"/>
    <property type="match status" value="1"/>
</dbReference>
<organism evidence="1 2">
    <name type="scientific">Hypericibacter terrae</name>
    <dbReference type="NCBI Taxonomy" id="2602015"/>
    <lineage>
        <taxon>Bacteria</taxon>
        <taxon>Pseudomonadati</taxon>
        <taxon>Pseudomonadota</taxon>
        <taxon>Alphaproteobacteria</taxon>
        <taxon>Rhodospirillales</taxon>
        <taxon>Dongiaceae</taxon>
        <taxon>Hypericibacter</taxon>
    </lineage>
</organism>
<dbReference type="KEGG" id="htq:FRZ44_08040"/>
<dbReference type="Proteomes" id="UP000326202">
    <property type="component" value="Chromosome"/>
</dbReference>
<keyword evidence="2" id="KW-1185">Reference proteome</keyword>
<dbReference type="PANTHER" id="PTHR36513">
    <property type="entry name" value="ABC TRANSMEMBRANE TYPE-1 DOMAIN-CONTAINING PROTEIN"/>
    <property type="match status" value="1"/>
</dbReference>
<dbReference type="InterPro" id="IPR029058">
    <property type="entry name" value="AB_hydrolase_fold"/>
</dbReference>
<dbReference type="EMBL" id="CP042906">
    <property type="protein sequence ID" value="QEX15520.1"/>
    <property type="molecule type" value="Genomic_DNA"/>
</dbReference>
<evidence type="ECO:0008006" key="3">
    <source>
        <dbReference type="Google" id="ProtNLM"/>
    </source>
</evidence>
<sequence length="342" mass="38335">MPAASTITVFFATNRNPIGDPPTDFGPLLGPIDGTAIRFGTAEINEKTLKLVRLDVAPEKLVLDGPADRRLVFGSRQVFDDLKAKMIAHARDTLIFVHGFGYSFTEALERAAEFKKFLALQMNIFVFTWPSDGKQTPVTAYPKDRADVERSGDAMARAIEIAARYLQEIAAVDRCEQRLHLLSHSMGNYALRYGVQGLCRRYKTILPRLFDKVVLAAADEDADTFDFDAKLRPLPQLAQQVLVYHTPRDRALIISDLTKGNPDRLGAGGPENTRTINDKISVVDVSEALSGDDDFTNHQYFRVNTRVRADLRQVFGDVVPFQVKGRLYMPDAKRYRLKKTVS</sequence>
<evidence type="ECO:0000313" key="2">
    <source>
        <dbReference type="Proteomes" id="UP000326202"/>
    </source>
</evidence>
<dbReference type="InterPro" id="IPR010297">
    <property type="entry name" value="DUF900_hydrolase"/>
</dbReference>
<accession>A0A5J6MGX2</accession>
<gene>
    <name evidence="1" type="ORF">FRZ44_08040</name>
</gene>
<reference evidence="1 2" key="1">
    <citation type="submission" date="2019-08" db="EMBL/GenBank/DDBJ databases">
        <title>Hyperibacter terrae gen. nov., sp. nov. and Hyperibacter viscosus sp. nov., two new members in the family Rhodospirillaceae isolated from the rhizosphere of Hypericum perforatum.</title>
        <authorList>
            <person name="Noviana Z."/>
        </authorList>
    </citation>
    <scope>NUCLEOTIDE SEQUENCE [LARGE SCALE GENOMIC DNA]</scope>
    <source>
        <strain evidence="1 2">R5913</strain>
    </source>
</reference>
<dbReference type="PANTHER" id="PTHR36513:SF1">
    <property type="entry name" value="TRANSMEMBRANE PROTEIN"/>
    <property type="match status" value="1"/>
</dbReference>
<dbReference type="Pfam" id="PF05990">
    <property type="entry name" value="DUF900"/>
    <property type="match status" value="1"/>
</dbReference>